<proteinExistence type="predicted"/>
<reference evidence="1 2" key="1">
    <citation type="submission" date="2014-06" db="EMBL/GenBank/DDBJ databases">
        <title>Draft genome sequence of Paenibacillus sp. MSt1.</title>
        <authorList>
            <person name="Aw Y.K."/>
            <person name="Ong K.S."/>
            <person name="Gan H.M."/>
            <person name="Lee S.M."/>
        </authorList>
    </citation>
    <scope>NUCLEOTIDE SEQUENCE [LARGE SCALE GENOMIC DNA]</scope>
    <source>
        <strain evidence="1 2">MSt1</strain>
    </source>
</reference>
<evidence type="ECO:0000313" key="1">
    <source>
        <dbReference type="EMBL" id="KEQ25874.1"/>
    </source>
</evidence>
<dbReference type="AlphaFoldDB" id="A0A081P5A1"/>
<organism evidence="1 2">
    <name type="scientific">Paenibacillus tyrfis</name>
    <dbReference type="NCBI Taxonomy" id="1501230"/>
    <lineage>
        <taxon>Bacteria</taxon>
        <taxon>Bacillati</taxon>
        <taxon>Bacillota</taxon>
        <taxon>Bacilli</taxon>
        <taxon>Bacillales</taxon>
        <taxon>Paenibacillaceae</taxon>
        <taxon>Paenibacillus</taxon>
    </lineage>
</organism>
<accession>A0A081P5A1</accession>
<dbReference type="RefSeq" id="WP_036681170.1">
    <property type="nucleotide sequence ID" value="NZ_JNVM01000009.1"/>
</dbReference>
<protein>
    <submittedName>
        <fullName evidence="1">Uncharacterized protein</fullName>
    </submittedName>
</protein>
<keyword evidence="2" id="KW-1185">Reference proteome</keyword>
<comment type="caution">
    <text evidence="1">The sequence shown here is derived from an EMBL/GenBank/DDBJ whole genome shotgun (WGS) entry which is preliminary data.</text>
</comment>
<sequence length="183" mass="21695">MQDVQFIENQIQFQKYPFQASSIYLNGSVTSEDISEILITRCPPEVRLKSDEVLFVSAVHKGSLEMFAKSNKIPIVSRMDTWSFICEEFLDTEFSDKYKEKVDRLLENEGLDRNFVNETRQFLYTPMMAYNSIMWDWAHLGLYDVLMAISGQFPYGEKVKFTDEAFHDFYWKAMKLVMRERNR</sequence>
<dbReference type="EMBL" id="JNVM01000009">
    <property type="protein sequence ID" value="KEQ25874.1"/>
    <property type="molecule type" value="Genomic_DNA"/>
</dbReference>
<dbReference type="eggNOG" id="ENOG5032U6J">
    <property type="taxonomic scope" value="Bacteria"/>
</dbReference>
<dbReference type="Proteomes" id="UP000028123">
    <property type="component" value="Unassembled WGS sequence"/>
</dbReference>
<gene>
    <name evidence="1" type="ORF">ET33_37555</name>
</gene>
<name>A0A081P5A1_9BACL</name>
<evidence type="ECO:0000313" key="2">
    <source>
        <dbReference type="Proteomes" id="UP000028123"/>
    </source>
</evidence>
<dbReference type="OrthoDB" id="4554121at2"/>